<dbReference type="KEGG" id="mno:Mnod_6228"/>
<evidence type="ECO:0000256" key="1">
    <source>
        <dbReference type="SAM" id="MobiDB-lite"/>
    </source>
</evidence>
<keyword evidence="3" id="KW-1185">Reference proteome</keyword>
<evidence type="ECO:0000313" key="2">
    <source>
        <dbReference type="EMBL" id="ACL61035.1"/>
    </source>
</evidence>
<dbReference type="OrthoDB" id="8001295at2"/>
<dbReference type="RefSeq" id="WP_015932618.1">
    <property type="nucleotide sequence ID" value="NC_011894.1"/>
</dbReference>
<feature type="region of interest" description="Disordered" evidence="1">
    <location>
        <begin position="1"/>
        <end position="51"/>
    </location>
</feature>
<proteinExistence type="predicted"/>
<dbReference type="EMBL" id="CP001349">
    <property type="protein sequence ID" value="ACL61035.1"/>
    <property type="molecule type" value="Genomic_DNA"/>
</dbReference>
<protein>
    <submittedName>
        <fullName evidence="2">Uncharacterized protein</fullName>
    </submittedName>
</protein>
<accession>B8IAJ0</accession>
<dbReference type="STRING" id="460265.Mnod_6228"/>
<dbReference type="AlphaFoldDB" id="B8IAJ0"/>
<feature type="compositionally biased region" description="Pro residues" evidence="1">
    <location>
        <begin position="20"/>
        <end position="30"/>
    </location>
</feature>
<reference evidence="2 3" key="1">
    <citation type="submission" date="2009-01" db="EMBL/GenBank/DDBJ databases">
        <title>Complete sequence of chromosome of Methylobacterium nodulans ORS 2060.</title>
        <authorList>
            <consortium name="US DOE Joint Genome Institute"/>
            <person name="Lucas S."/>
            <person name="Copeland A."/>
            <person name="Lapidus A."/>
            <person name="Glavina del Rio T."/>
            <person name="Dalin E."/>
            <person name="Tice H."/>
            <person name="Bruce D."/>
            <person name="Goodwin L."/>
            <person name="Pitluck S."/>
            <person name="Sims D."/>
            <person name="Brettin T."/>
            <person name="Detter J.C."/>
            <person name="Han C."/>
            <person name="Larimer F."/>
            <person name="Land M."/>
            <person name="Hauser L."/>
            <person name="Kyrpides N."/>
            <person name="Ivanova N."/>
            <person name="Marx C.J."/>
            <person name="Richardson P."/>
        </authorList>
    </citation>
    <scope>NUCLEOTIDE SEQUENCE [LARGE SCALE GENOMIC DNA]</scope>
    <source>
        <strain evidence="3">LMG 21967 / CNCM I-2342 / ORS 2060</strain>
    </source>
</reference>
<dbReference type="HOGENOM" id="CLU_2206941_0_0_5"/>
<sequence>MARTPQKPPIDRTAPDAQVTPPPSPLPPQAAPQGAPQASGDVPMPTVENNPPCVFKPGSGIGTADVLEITLMYLLQLTGSPVQVERGALRAIALAPERVEQLSDSARRFMSPLGQH</sequence>
<organism evidence="2 3">
    <name type="scientific">Methylobacterium nodulans (strain LMG 21967 / CNCM I-2342 / ORS 2060)</name>
    <dbReference type="NCBI Taxonomy" id="460265"/>
    <lineage>
        <taxon>Bacteria</taxon>
        <taxon>Pseudomonadati</taxon>
        <taxon>Pseudomonadota</taxon>
        <taxon>Alphaproteobacteria</taxon>
        <taxon>Hyphomicrobiales</taxon>
        <taxon>Methylobacteriaceae</taxon>
        <taxon>Methylobacterium</taxon>
    </lineage>
</organism>
<evidence type="ECO:0000313" key="3">
    <source>
        <dbReference type="Proteomes" id="UP000008207"/>
    </source>
</evidence>
<dbReference type="Proteomes" id="UP000008207">
    <property type="component" value="Chromosome"/>
</dbReference>
<name>B8IAJ0_METNO</name>
<gene>
    <name evidence="2" type="ordered locus">Mnod_6228</name>
</gene>